<keyword evidence="2" id="KW-1185">Reference proteome</keyword>
<evidence type="ECO:0000313" key="1">
    <source>
        <dbReference type="EMBL" id="MFB2714653.1"/>
    </source>
</evidence>
<dbReference type="Proteomes" id="UP001576762">
    <property type="component" value="Unassembled WGS sequence"/>
</dbReference>
<gene>
    <name evidence="1" type="ORF">ACE05E_04080</name>
</gene>
<dbReference type="RefSeq" id="WP_374812976.1">
    <property type="nucleotide sequence ID" value="NZ_JBHFLD010000004.1"/>
</dbReference>
<organism evidence="1 2">
    <name type="scientific">Marinobacter shengliensis</name>
    <dbReference type="NCBI Taxonomy" id="1389223"/>
    <lineage>
        <taxon>Bacteria</taxon>
        <taxon>Pseudomonadati</taxon>
        <taxon>Pseudomonadota</taxon>
        <taxon>Gammaproteobacteria</taxon>
        <taxon>Pseudomonadales</taxon>
        <taxon>Marinobacteraceae</taxon>
        <taxon>Marinobacter</taxon>
    </lineage>
</organism>
<proteinExistence type="predicted"/>
<evidence type="ECO:0000313" key="2">
    <source>
        <dbReference type="Proteomes" id="UP001576762"/>
    </source>
</evidence>
<reference evidence="1 2" key="1">
    <citation type="submission" date="2024-09" db="EMBL/GenBank/DDBJ databases">
        <title>Draft genome sequences of 6 high pH adapted Marinobacter shengliensis sp. isolated from Mariana forearc serpentinite mud volcanoes.</title>
        <authorList>
            <person name="Elkassas S."/>
            <person name="Serres M."/>
            <person name="Michael N."/>
            <person name="Amina P."/>
            <person name="Teodora Z."/>
            <person name="Julie H."/>
        </authorList>
    </citation>
    <scope>NUCLEOTIDE SEQUENCE [LARGE SCALE GENOMIC DNA]</scope>
    <source>
        <strain evidence="1 2">EB4</strain>
    </source>
</reference>
<name>A0ABV4W389_9GAMM</name>
<sequence>MQREKIKIEGDMRLPTDGMKVHRWDNMTTFYLDEGQLHWPHGDCDTVPALYIEAGGDAMVRCAEKLTDVDWKIAINLCVSKQVFSKEKPWLWKEHEGTIIETRIPRDEAKIFTGFNGAVDFIACRHPSHAVRVETIAKLAGVA</sequence>
<accession>A0ABV4W389</accession>
<dbReference type="EMBL" id="JBHFLD010000004">
    <property type="protein sequence ID" value="MFB2714653.1"/>
    <property type="molecule type" value="Genomic_DNA"/>
</dbReference>
<protein>
    <submittedName>
        <fullName evidence="1">Uncharacterized protein</fullName>
    </submittedName>
</protein>
<comment type="caution">
    <text evidence="1">The sequence shown here is derived from an EMBL/GenBank/DDBJ whole genome shotgun (WGS) entry which is preliminary data.</text>
</comment>